<gene>
    <name evidence="1" type="ORF">FKW44_016790</name>
</gene>
<proteinExistence type="predicted"/>
<keyword evidence="2" id="KW-1185">Reference proteome</keyword>
<dbReference type="EMBL" id="CP045900">
    <property type="protein sequence ID" value="QQP42197.1"/>
    <property type="molecule type" value="Genomic_DNA"/>
</dbReference>
<protein>
    <submittedName>
        <fullName evidence="1">Uncharacterized protein</fullName>
    </submittedName>
</protein>
<evidence type="ECO:0000313" key="1">
    <source>
        <dbReference type="EMBL" id="QQP42197.1"/>
    </source>
</evidence>
<reference evidence="2" key="1">
    <citation type="submission" date="2021-01" db="EMBL/GenBank/DDBJ databases">
        <title>Caligus Genome Assembly.</title>
        <authorList>
            <person name="Gallardo-Escarate C."/>
        </authorList>
    </citation>
    <scope>NUCLEOTIDE SEQUENCE [LARGE SCALE GENOMIC DNA]</scope>
</reference>
<accession>A0A7T8H287</accession>
<sequence>MQVYRLVDLHALLNKIIGLLPSKRHSRPDHDEGGFCLLKRVLNCTDVFLFF</sequence>
<evidence type="ECO:0000313" key="2">
    <source>
        <dbReference type="Proteomes" id="UP000595437"/>
    </source>
</evidence>
<name>A0A7T8H287_CALRO</name>
<organism evidence="1 2">
    <name type="scientific">Caligus rogercresseyi</name>
    <name type="common">Sea louse</name>
    <dbReference type="NCBI Taxonomy" id="217165"/>
    <lineage>
        <taxon>Eukaryota</taxon>
        <taxon>Metazoa</taxon>
        <taxon>Ecdysozoa</taxon>
        <taxon>Arthropoda</taxon>
        <taxon>Crustacea</taxon>
        <taxon>Multicrustacea</taxon>
        <taxon>Hexanauplia</taxon>
        <taxon>Copepoda</taxon>
        <taxon>Siphonostomatoida</taxon>
        <taxon>Caligidae</taxon>
        <taxon>Caligus</taxon>
    </lineage>
</organism>
<dbReference type="AlphaFoldDB" id="A0A7T8H287"/>
<dbReference type="Proteomes" id="UP000595437">
    <property type="component" value="Chromosome 11"/>
</dbReference>